<reference evidence="1" key="1">
    <citation type="submission" date="2017-04" db="EMBL/GenBank/DDBJ databases">
        <authorList>
            <person name="Varghese N."/>
            <person name="Submissions S."/>
        </authorList>
    </citation>
    <scope>NUCLEOTIDE SEQUENCE</scope>
    <source>
        <strain evidence="1">WTE2008</strain>
    </source>
</reference>
<organism evidence="1 2">
    <name type="scientific">Aristaeella lactis</name>
    <dbReference type="NCBI Taxonomy" id="3046383"/>
    <lineage>
        <taxon>Bacteria</taxon>
        <taxon>Bacillati</taxon>
        <taxon>Bacillota</taxon>
        <taxon>Clostridia</taxon>
        <taxon>Eubacteriales</taxon>
        <taxon>Aristaeellaceae</taxon>
        <taxon>Aristaeella</taxon>
    </lineage>
</organism>
<dbReference type="Proteomes" id="UP000192328">
    <property type="component" value="Unassembled WGS sequence"/>
</dbReference>
<gene>
    <name evidence="1" type="ORF">SAMN06297397_0687</name>
</gene>
<accession>A0AC61PIQ1</accession>
<evidence type="ECO:0000313" key="1">
    <source>
        <dbReference type="EMBL" id="SMC40493.1"/>
    </source>
</evidence>
<sequence length="875" mass="99287">MDQKKKKTPEFWRYAAFLLVLFGIFIWLSSGLMNLQLKQSEEYKEKAEETRTKTIALRGKRGSISSADSVVLAKDVEIFNVTFQKDATANTKALYKQYTQSILDTIEIIERNGSTIDVSYVIRRKPELKEVEEEDEFGNIIKTTYDPNPEIAVGDWEFHFGSGVSDTVLETREKQWRSNNYLTNTTKYKTAEQCLEALQKRYQFDVIEEESNIKIPEETRLKVMAIYSEMQMNIFNSQPIVISKDVPFQTVIEIETRSATLPGMGIEVGTKRVYPRSTLASQIIGYTGAIPTREMWLELQAKGYSYNDTIGRDGIESSMEEWLTANSSLRKGYRTVERDQMSRVIRDIGEATQPQDGNNIKLTLNAAYQQEAERCIARNVNEVRDTQEKKLKNESWLEANKNDIHKRKWDQYPLQLAQHGCLIVLDMYDRVLALANYPTYDLNALVQGGDAALEILQDDRNLLLNYGIHARGTPGSIFKMVTGMGALSEGLLKWDERISDLGYFTKYNKDLSTAPKCWISKNARGEHANQTIVEGLEHSCNYFFYEISSRLEEDRLYQYANLFGLTSKTDIDLPGEVHSVVGCQNTLYDKNKPVNEANQDTSLPIIVFNSIKKHLRSCGANKGIDYSDENLSKCAKRLMDMAVDNDESNWLEYMRTILMEELNMTKEMVYLQSVIGDTYNYMNDIKWGGGQTILTGIGQSVTVLTPIAVARYVCTIANGGYVYNVSLIDSITAPDGTILAQREPGLIRRLEHCETEPGDTYGNTNYMALIRKGMKGVVDEAGTAKKHFRNWPYQDQIAAKTGTAQVTSIDLENNAWFVCFAPYENPEIAVVCFIPNGYSGSEASMAARDFIEWYMEQKEVRDVEIVLPTGNSLAP</sequence>
<evidence type="ECO:0000313" key="2">
    <source>
        <dbReference type="Proteomes" id="UP000192328"/>
    </source>
</evidence>
<proteinExistence type="predicted"/>
<keyword evidence="2" id="KW-1185">Reference proteome</keyword>
<protein>
    <submittedName>
        <fullName evidence="1">Penicillin-binding Protein dimerisation domain-containing protein</fullName>
    </submittedName>
</protein>
<dbReference type="EMBL" id="FWXZ01000001">
    <property type="protein sequence ID" value="SMC40493.1"/>
    <property type="molecule type" value="Genomic_DNA"/>
</dbReference>
<comment type="caution">
    <text evidence="1">The sequence shown here is derived from an EMBL/GenBank/DDBJ whole genome shotgun (WGS) entry which is preliminary data.</text>
</comment>
<name>A0AC61PIQ1_9FIRM</name>